<gene>
    <name evidence="2" type="ORF">UY19_C0008G0057</name>
</gene>
<feature type="chain" id="PRO_5002540471" evidence="1">
    <location>
        <begin position="25"/>
        <end position="213"/>
    </location>
</feature>
<protein>
    <submittedName>
        <fullName evidence="2">Uncharacterized protein</fullName>
    </submittedName>
</protein>
<comment type="caution">
    <text evidence="2">The sequence shown here is derived from an EMBL/GenBank/DDBJ whole genome shotgun (WGS) entry which is preliminary data.</text>
</comment>
<feature type="signal peptide" evidence="1">
    <location>
        <begin position="1"/>
        <end position="24"/>
    </location>
</feature>
<sequence length="213" mass="24044">MKNRAIFCIMVFALLLSFSRAAIAETISCSATTDTQFVPSWGKVDVGEDQYSRYIYQWMYWHTPTRLQWLITNGDSTFEPDALFYDYDGTAYGNAPSGYWASDLPDPYVDTQVGDIFDENAVTVGSGRAVMLTSGKVYYTVTRMTNGGGNSSWLKLSSQRGRQWPTGCTTTWCSYGCSANNNYFTIPFTDHFTAPGCQQYWWQWDATVRGTCN</sequence>
<dbReference type="EMBL" id="LCPB01000008">
    <property type="protein sequence ID" value="KKU89903.1"/>
    <property type="molecule type" value="Genomic_DNA"/>
</dbReference>
<name>A0A0G1WHV3_9BACT</name>
<dbReference type="Proteomes" id="UP000033882">
    <property type="component" value="Unassembled WGS sequence"/>
</dbReference>
<evidence type="ECO:0000313" key="3">
    <source>
        <dbReference type="Proteomes" id="UP000033882"/>
    </source>
</evidence>
<accession>A0A0G1WHV3</accession>
<dbReference type="AlphaFoldDB" id="A0A0G1WHV3"/>
<organism evidence="2 3">
    <name type="scientific">Candidatus Wolfebacteria bacterium GW2011_GWA2_47_9b</name>
    <dbReference type="NCBI Taxonomy" id="1619005"/>
    <lineage>
        <taxon>Bacteria</taxon>
        <taxon>Candidatus Wolfeibacteriota</taxon>
    </lineage>
</organism>
<evidence type="ECO:0000313" key="2">
    <source>
        <dbReference type="EMBL" id="KKU89903.1"/>
    </source>
</evidence>
<reference evidence="2 3" key="1">
    <citation type="journal article" date="2015" name="Nature">
        <title>rRNA introns, odd ribosomes, and small enigmatic genomes across a large radiation of phyla.</title>
        <authorList>
            <person name="Brown C.T."/>
            <person name="Hug L.A."/>
            <person name="Thomas B.C."/>
            <person name="Sharon I."/>
            <person name="Castelle C.J."/>
            <person name="Singh A."/>
            <person name="Wilkins M.J."/>
            <person name="Williams K.H."/>
            <person name="Banfield J.F."/>
        </authorList>
    </citation>
    <scope>NUCLEOTIDE SEQUENCE [LARGE SCALE GENOMIC DNA]</scope>
</reference>
<keyword evidence="1" id="KW-0732">Signal</keyword>
<proteinExistence type="predicted"/>
<evidence type="ECO:0000256" key="1">
    <source>
        <dbReference type="SAM" id="SignalP"/>
    </source>
</evidence>